<proteinExistence type="inferred from homology"/>
<keyword evidence="3" id="KW-0547">Nucleotide-binding</keyword>
<evidence type="ECO:0000259" key="8">
    <source>
        <dbReference type="Pfam" id="PF16177"/>
    </source>
</evidence>
<keyword evidence="2 9" id="KW-0436">Ligase</keyword>
<evidence type="ECO:0000256" key="2">
    <source>
        <dbReference type="ARBA" id="ARBA00022598"/>
    </source>
</evidence>
<dbReference type="GO" id="GO:0019427">
    <property type="term" value="P:acetyl-CoA biosynthetic process from acetate"/>
    <property type="evidence" value="ECO:0007669"/>
    <property type="project" value="UniProtKB-UniRule"/>
</dbReference>
<dbReference type="NCBIfam" id="TIGR02188">
    <property type="entry name" value="Ac_CoA_lig_AcsA"/>
    <property type="match status" value="1"/>
</dbReference>
<dbReference type="GO" id="GO:0016208">
    <property type="term" value="F:AMP binding"/>
    <property type="evidence" value="ECO:0007669"/>
    <property type="project" value="InterPro"/>
</dbReference>
<comment type="similarity">
    <text evidence="1">Belongs to the ATP-dependent AMP-binding enzyme family.</text>
</comment>
<feature type="domain" description="AMP-dependent synthetase/ligase" evidence="6">
    <location>
        <begin position="79"/>
        <end position="456"/>
    </location>
</feature>
<dbReference type="FunFam" id="3.40.50.12780:FF:000001">
    <property type="entry name" value="Acetyl-coenzyme A synthetase"/>
    <property type="match status" value="1"/>
</dbReference>
<dbReference type="Pfam" id="PF00501">
    <property type="entry name" value="AMP-binding"/>
    <property type="match status" value="1"/>
</dbReference>
<dbReference type="GO" id="GO:0003987">
    <property type="term" value="F:acetate-CoA ligase activity"/>
    <property type="evidence" value="ECO:0007669"/>
    <property type="project" value="UniProtKB-UniRule"/>
</dbReference>
<dbReference type="InterPro" id="IPR020845">
    <property type="entry name" value="AMP-binding_CS"/>
</dbReference>
<dbReference type="Gene3D" id="3.40.50.12780">
    <property type="entry name" value="N-terminal domain of ligase-like"/>
    <property type="match status" value="1"/>
</dbReference>
<evidence type="ECO:0000313" key="10">
    <source>
        <dbReference type="Proteomes" id="UP000809273"/>
    </source>
</evidence>
<evidence type="ECO:0000256" key="1">
    <source>
        <dbReference type="ARBA" id="ARBA00006432"/>
    </source>
</evidence>
<comment type="caution">
    <text evidence="9">The sequence shown here is derived from an EMBL/GenBank/DDBJ whole genome shotgun (WGS) entry which is preliminary data.</text>
</comment>
<dbReference type="NCBIfam" id="NF001208">
    <property type="entry name" value="PRK00174.1"/>
    <property type="match status" value="1"/>
</dbReference>
<dbReference type="PROSITE" id="PS00455">
    <property type="entry name" value="AMP_BINDING"/>
    <property type="match status" value="1"/>
</dbReference>
<dbReference type="InterPro" id="IPR025110">
    <property type="entry name" value="AMP-bd_C"/>
</dbReference>
<organism evidence="9 10">
    <name type="scientific">Candidatus Zymogenus saltonus</name>
    <dbReference type="NCBI Taxonomy" id="2844893"/>
    <lineage>
        <taxon>Bacteria</taxon>
        <taxon>Deltaproteobacteria</taxon>
        <taxon>Candidatus Zymogenia</taxon>
        <taxon>Candidatus Zymogeniales</taxon>
        <taxon>Candidatus Zymogenaceae</taxon>
        <taxon>Candidatus Zymogenus</taxon>
    </lineage>
</organism>
<dbReference type="InterPro" id="IPR000873">
    <property type="entry name" value="AMP-dep_synth/lig_dom"/>
</dbReference>
<dbReference type="InterPro" id="IPR045851">
    <property type="entry name" value="AMP-bd_C_sf"/>
</dbReference>
<evidence type="ECO:0000313" key="9">
    <source>
        <dbReference type="EMBL" id="MBN1573040.1"/>
    </source>
</evidence>
<dbReference type="SUPFAM" id="SSF56801">
    <property type="entry name" value="Acetyl-CoA synthetase-like"/>
    <property type="match status" value="1"/>
</dbReference>
<dbReference type="GO" id="GO:0050218">
    <property type="term" value="F:propionate-CoA ligase activity"/>
    <property type="evidence" value="ECO:0007669"/>
    <property type="project" value="TreeGrafter"/>
</dbReference>
<dbReference type="Pfam" id="PF13193">
    <property type="entry name" value="AMP-binding_C"/>
    <property type="match status" value="1"/>
</dbReference>
<dbReference type="PANTHER" id="PTHR43347:SF3">
    <property type="entry name" value="ACYL-COA SYNTHETASE SHORT-CHAIN FAMILY MEMBER 3, MITOCHONDRIAL"/>
    <property type="match status" value="1"/>
</dbReference>
<sequence length="637" mass="71649">MSQDETRFLPFSNYEELHKMSVEDPEAFWGGAAEYLHWYKKWDKVLDDSNPPFYLWFKGGKTNICYNAVDRHALGDKRGMAAIIWESPTTGQSRILTYFQLYREVNRFAGVLKNLGVKKGDRVIIYLPMIPEAAIAMLACVRIGAIHSVVFGGFSVESLADRINDARPKLLICAEAGSRKGKEVPLKKIVDDALDHATHKLDKVIVMDRGIGDPNLKKGRDILWADAVKEYGEHYVKPEELDSTDPSYILYTSGTTGKPKGVVRDTGGYMVALHCSMGQIYDVRDGDVYWSTSDIGWVVGHSYIVYGPLLKGVPTVMFEGTPDHPDPGIWWDVVEKYGITTIFSAPTALRILRKFPEKFFRERDLSSLKYFFMAGEPLDEPTYQWATENLRTKVIDHYWQTESGWPMLTNMPGVEFLPIKPGSPTKPAMGYRFKVVDDKGEEIPRGEKGFFVAEGPIPPGTLMTIWGDDERYKETYWSTYPGKNYYHTGDFAIEDKDGYFWMLGRADEVLNVAGHRLGTREVEEVLSGHPSVAETSVIGVADELKGEGIFAFVVLKADAEPSDKLYKELIDLVRAKIGPVATPKELRFIKMLPKTRSGKIMRRVMKAIAEGKELGDLSTIEDGATVDEVSNALKNIE</sequence>
<reference evidence="9" key="1">
    <citation type="journal article" date="2021" name="Environ. Microbiol.">
        <title>Genomic characterization of three novel Desulfobacterota classes expand the metabolic and phylogenetic diversity of the phylum.</title>
        <authorList>
            <person name="Murphy C.L."/>
            <person name="Biggerstaff J."/>
            <person name="Eichhorn A."/>
            <person name="Ewing E."/>
            <person name="Shahan R."/>
            <person name="Soriano D."/>
            <person name="Stewart S."/>
            <person name="VanMol K."/>
            <person name="Walker R."/>
            <person name="Walters P."/>
            <person name="Elshahed M.S."/>
            <person name="Youssef N.H."/>
        </authorList>
    </citation>
    <scope>NUCLEOTIDE SEQUENCE</scope>
    <source>
        <strain evidence="9">Zod_Metabat.24</strain>
    </source>
</reference>
<dbReference type="AlphaFoldDB" id="A0A9D8KDF1"/>
<protein>
    <recommendedName>
        <fullName evidence="5">Acetate--CoA ligase</fullName>
        <ecNumber evidence="5">6.2.1.1</ecNumber>
    </recommendedName>
</protein>
<accession>A0A9D8KDF1</accession>
<dbReference type="InterPro" id="IPR032387">
    <property type="entry name" value="ACAS_N"/>
</dbReference>
<dbReference type="Pfam" id="PF16177">
    <property type="entry name" value="ACAS_N"/>
    <property type="match status" value="1"/>
</dbReference>
<feature type="domain" description="AMP-binding enzyme C-terminal" evidence="7">
    <location>
        <begin position="521"/>
        <end position="599"/>
    </location>
</feature>
<dbReference type="Proteomes" id="UP000809273">
    <property type="component" value="Unassembled WGS sequence"/>
</dbReference>
<keyword evidence="4" id="KW-0067">ATP-binding</keyword>
<dbReference type="EC" id="6.2.1.1" evidence="5"/>
<gene>
    <name evidence="9" type="primary">acs</name>
    <name evidence="9" type="ORF">JW984_07590</name>
</gene>
<dbReference type="PANTHER" id="PTHR43347">
    <property type="entry name" value="ACYL-COA SYNTHETASE"/>
    <property type="match status" value="1"/>
</dbReference>
<reference evidence="9" key="2">
    <citation type="submission" date="2021-01" db="EMBL/GenBank/DDBJ databases">
        <authorList>
            <person name="Hahn C.R."/>
            <person name="Youssef N.H."/>
            <person name="Elshahed M."/>
        </authorList>
    </citation>
    <scope>NUCLEOTIDE SEQUENCE</scope>
    <source>
        <strain evidence="9">Zod_Metabat.24</strain>
    </source>
</reference>
<dbReference type="InterPro" id="IPR011904">
    <property type="entry name" value="Ac_CoA_lig"/>
</dbReference>
<dbReference type="Gene3D" id="3.30.300.30">
    <property type="match status" value="1"/>
</dbReference>
<evidence type="ECO:0000256" key="3">
    <source>
        <dbReference type="ARBA" id="ARBA00022741"/>
    </source>
</evidence>
<evidence type="ECO:0000256" key="5">
    <source>
        <dbReference type="NCBIfam" id="TIGR02188"/>
    </source>
</evidence>
<evidence type="ECO:0000259" key="6">
    <source>
        <dbReference type="Pfam" id="PF00501"/>
    </source>
</evidence>
<dbReference type="EMBL" id="JAFGIX010000036">
    <property type="protein sequence ID" value="MBN1573040.1"/>
    <property type="molecule type" value="Genomic_DNA"/>
</dbReference>
<dbReference type="InterPro" id="IPR042099">
    <property type="entry name" value="ANL_N_sf"/>
</dbReference>
<name>A0A9D8KDF1_9DELT</name>
<evidence type="ECO:0000259" key="7">
    <source>
        <dbReference type="Pfam" id="PF13193"/>
    </source>
</evidence>
<feature type="domain" description="Acetyl-coenzyme A synthetase N-terminal" evidence="8">
    <location>
        <begin position="14"/>
        <end position="68"/>
    </location>
</feature>
<evidence type="ECO:0000256" key="4">
    <source>
        <dbReference type="ARBA" id="ARBA00022840"/>
    </source>
</evidence>
<dbReference type="GO" id="GO:0005524">
    <property type="term" value="F:ATP binding"/>
    <property type="evidence" value="ECO:0007669"/>
    <property type="project" value="UniProtKB-KW"/>
</dbReference>